<dbReference type="Proteomes" id="UP001620405">
    <property type="component" value="Unassembled WGS sequence"/>
</dbReference>
<dbReference type="InterPro" id="IPR005358">
    <property type="entry name" value="Puta_zinc/iron-chelating_dom"/>
</dbReference>
<name>A0ABW8IX99_9GAMM</name>
<sequence>MSDLNFSCTQCGKCCHDLRLPLTRPEAVAWLQRGGTVEVLCEAVPWVTEPATSDAPAMHKRQRSFPAWSGELPIRVIVVLAATFKGACPNLGSDMRCGIYDNRPHVCRIYPAEVNPFLSVTPSHKQCPPEAWTSPTPFVRANQIVAAQTQLHMSLLRHGEQLDIAVKAWACKELDIQSASLSNEGFMAHCPSPEALLSVLQQTPPVVDDRSSRSHWSMVTNQAATFDALCLAGATPMYARAIADGPSRYLGFRPDAPPQEQSA</sequence>
<accession>A0ABW8IX99</accession>
<evidence type="ECO:0000313" key="1">
    <source>
        <dbReference type="EMBL" id="MFK2874642.1"/>
    </source>
</evidence>
<protein>
    <submittedName>
        <fullName evidence="1">YkgJ family cysteine cluster protein</fullName>
    </submittedName>
</protein>
<organism evidence="1 2">
    <name type="scientific">Dyella lipolytica</name>
    <dbReference type="NCBI Taxonomy" id="1867835"/>
    <lineage>
        <taxon>Bacteria</taxon>
        <taxon>Pseudomonadati</taxon>
        <taxon>Pseudomonadota</taxon>
        <taxon>Gammaproteobacteria</taxon>
        <taxon>Lysobacterales</taxon>
        <taxon>Rhodanobacteraceae</taxon>
        <taxon>Dyella</taxon>
    </lineage>
</organism>
<gene>
    <name evidence="1" type="ORF">ISP13_13950</name>
</gene>
<dbReference type="Pfam" id="PF03692">
    <property type="entry name" value="CxxCxxCC"/>
    <property type="match status" value="1"/>
</dbReference>
<comment type="caution">
    <text evidence="1">The sequence shown here is derived from an EMBL/GenBank/DDBJ whole genome shotgun (WGS) entry which is preliminary data.</text>
</comment>
<dbReference type="RefSeq" id="WP_404601078.1">
    <property type="nucleotide sequence ID" value="NZ_BSNQ01000003.1"/>
</dbReference>
<dbReference type="EMBL" id="JADIKG010000013">
    <property type="protein sequence ID" value="MFK2874642.1"/>
    <property type="molecule type" value="Genomic_DNA"/>
</dbReference>
<dbReference type="PANTHER" id="PTHR35866">
    <property type="entry name" value="PUTATIVE-RELATED"/>
    <property type="match status" value="1"/>
</dbReference>
<evidence type="ECO:0000313" key="2">
    <source>
        <dbReference type="Proteomes" id="UP001620405"/>
    </source>
</evidence>
<proteinExistence type="predicted"/>
<keyword evidence="2" id="KW-1185">Reference proteome</keyword>
<reference evidence="1 2" key="1">
    <citation type="submission" date="2020-10" db="EMBL/GenBank/DDBJ databases">
        <title>Phylogeny of dyella-like bacteria.</title>
        <authorList>
            <person name="Fu J."/>
        </authorList>
    </citation>
    <scope>NUCLEOTIDE SEQUENCE [LARGE SCALE GENOMIC DNA]</scope>
    <source>
        <strain evidence="1 2">DHOB07</strain>
    </source>
</reference>
<dbReference type="PANTHER" id="PTHR35866:SF1">
    <property type="entry name" value="YKGJ FAMILY CYSTEINE CLUSTER PROTEIN"/>
    <property type="match status" value="1"/>
</dbReference>